<dbReference type="KEGG" id="tcu:Tcur_3852"/>
<keyword evidence="2" id="KW-1185">Reference proteome</keyword>
<organism evidence="1 2">
    <name type="scientific">Thermomonospora curvata (strain ATCC 19995 / DSM 43183 / JCM 3096 / KCTC 9072 / NBRC 15933 / NCIMB 10081 / Henssen B9)</name>
    <dbReference type="NCBI Taxonomy" id="471852"/>
    <lineage>
        <taxon>Bacteria</taxon>
        <taxon>Bacillati</taxon>
        <taxon>Actinomycetota</taxon>
        <taxon>Actinomycetes</taxon>
        <taxon>Streptosporangiales</taxon>
        <taxon>Thermomonosporaceae</taxon>
        <taxon>Thermomonospora</taxon>
    </lineage>
</organism>
<dbReference type="EMBL" id="CP001738">
    <property type="protein sequence ID" value="ACY99381.1"/>
    <property type="molecule type" value="Genomic_DNA"/>
</dbReference>
<dbReference type="AlphaFoldDB" id="D1AD72"/>
<gene>
    <name evidence="1" type="ordered locus">Tcur_3852</name>
</gene>
<accession>D1AD72</accession>
<dbReference type="Proteomes" id="UP000001918">
    <property type="component" value="Chromosome"/>
</dbReference>
<sequence length="95" mass="10322">MRAWAGRTAARRDAAAIAAASRRLAVETRRLPGVRTARARVAGTAFRPRVTMTVGCAEEADLAELYTAIEKGPAAHCRALTNKPDLPIIIRFEHI</sequence>
<evidence type="ECO:0000313" key="1">
    <source>
        <dbReference type="EMBL" id="ACY99381.1"/>
    </source>
</evidence>
<dbReference type="RefSeq" id="WP_012854165.1">
    <property type="nucleotide sequence ID" value="NC_013510.1"/>
</dbReference>
<reference evidence="1 2" key="1">
    <citation type="journal article" date="2011" name="Stand. Genomic Sci.">
        <title>Complete genome sequence of Thermomonospora curvata type strain (B9).</title>
        <authorList>
            <person name="Chertkov O."/>
            <person name="Sikorski J."/>
            <person name="Nolan M."/>
            <person name="Lapidus A."/>
            <person name="Lucas S."/>
            <person name="Del Rio T.G."/>
            <person name="Tice H."/>
            <person name="Cheng J.F."/>
            <person name="Goodwin L."/>
            <person name="Pitluck S."/>
            <person name="Liolios K."/>
            <person name="Ivanova N."/>
            <person name="Mavromatis K."/>
            <person name="Mikhailova N."/>
            <person name="Ovchinnikova G."/>
            <person name="Pati A."/>
            <person name="Chen A."/>
            <person name="Palaniappan K."/>
            <person name="Djao O.D."/>
            <person name="Land M."/>
            <person name="Hauser L."/>
            <person name="Chang Y.J."/>
            <person name="Jeffries C.D."/>
            <person name="Brettin T."/>
            <person name="Han C."/>
            <person name="Detter J.C."/>
            <person name="Rohde M."/>
            <person name="Goker M."/>
            <person name="Woyke T."/>
            <person name="Bristow J."/>
            <person name="Eisen J.A."/>
            <person name="Markowitz V."/>
            <person name="Hugenholtz P."/>
            <person name="Klenk H.P."/>
            <person name="Kyrpides N.C."/>
        </authorList>
    </citation>
    <scope>NUCLEOTIDE SEQUENCE [LARGE SCALE GENOMIC DNA]</scope>
    <source>
        <strain evidence="2">ATCC 19995 / DSM 43183 / JCM 3096 / KCTC 9072 / NBRC 15933 / NCIMB 10081 / Henssen B9</strain>
    </source>
</reference>
<name>D1AD72_THECD</name>
<dbReference type="STRING" id="471852.Tcur_3852"/>
<protein>
    <recommendedName>
        <fullName evidence="3">OsmC family protein</fullName>
    </recommendedName>
</protein>
<dbReference type="HOGENOM" id="CLU_2371794_0_0_11"/>
<evidence type="ECO:0008006" key="3">
    <source>
        <dbReference type="Google" id="ProtNLM"/>
    </source>
</evidence>
<evidence type="ECO:0000313" key="2">
    <source>
        <dbReference type="Proteomes" id="UP000001918"/>
    </source>
</evidence>
<proteinExistence type="predicted"/>